<keyword evidence="2" id="KW-0456">Lyase</keyword>
<evidence type="ECO:0000256" key="3">
    <source>
        <dbReference type="ARBA" id="ARBA00038493"/>
    </source>
</evidence>
<dbReference type="InterPro" id="IPR050325">
    <property type="entry name" value="Prot/Nucl_acid_deglycase"/>
</dbReference>
<proteinExistence type="inferred from homology"/>
<dbReference type="Proteomes" id="UP000294547">
    <property type="component" value="Unassembled WGS sequence"/>
</dbReference>
<dbReference type="Pfam" id="PF01965">
    <property type="entry name" value="DJ-1_PfpI"/>
    <property type="match status" value="1"/>
</dbReference>
<dbReference type="PANTHER" id="PTHR48094">
    <property type="entry name" value="PROTEIN/NUCLEIC ACID DEGLYCASE DJ-1-RELATED"/>
    <property type="match status" value="1"/>
</dbReference>
<evidence type="ECO:0000256" key="2">
    <source>
        <dbReference type="ARBA" id="ARBA00023239"/>
    </source>
</evidence>
<dbReference type="GO" id="GO:0019172">
    <property type="term" value="F:glyoxalase III activity"/>
    <property type="evidence" value="ECO:0007669"/>
    <property type="project" value="TreeGrafter"/>
</dbReference>
<dbReference type="CDD" id="cd03141">
    <property type="entry name" value="GATase1_Hsp31_like"/>
    <property type="match status" value="1"/>
</dbReference>
<reference evidence="5 6" key="1">
    <citation type="submission" date="2019-03" db="EMBL/GenBank/DDBJ databases">
        <title>Genomic Encyclopedia of Type Strains, Phase IV (KMG-IV): sequencing the most valuable type-strain genomes for metagenomic binning, comparative biology and taxonomic classification.</title>
        <authorList>
            <person name="Goeker M."/>
        </authorList>
    </citation>
    <scope>NUCLEOTIDE SEQUENCE [LARGE SCALE GENOMIC DNA]</scope>
    <source>
        <strain evidence="5 6">DSM 102969</strain>
    </source>
</reference>
<dbReference type="GO" id="GO:0019243">
    <property type="term" value="P:methylglyoxal catabolic process to D-lactate via S-lactoyl-glutathione"/>
    <property type="evidence" value="ECO:0007669"/>
    <property type="project" value="TreeGrafter"/>
</dbReference>
<keyword evidence="5" id="KW-0645">Protease</keyword>
<sequence length="232" mass="24257">MAKALFVLTSHATLGATGRPTGWFLEEAATPYVILTDAGFTVDIASIAGGAAPIDPSSLLEDGEGHGFVARFLADPEARAKIEATIPIADVDEHAYDLVFLPGGHGTMWDFPVCEPLSRVIQTVWYTGGVVGAVCHGPAGLVNVKGRDGRAMIADMRVTGFSNAEEEKAGLTDAVPFLLADALAAAGAEVTHGAPFTEHVVRDDRLVTGQNPMSSEAVARAMVEAAYAARRL</sequence>
<dbReference type="PANTHER" id="PTHR48094:SF11">
    <property type="entry name" value="GLUTATHIONE-INDEPENDENT GLYOXALASE HSP31-RELATED"/>
    <property type="match status" value="1"/>
</dbReference>
<protein>
    <submittedName>
        <fullName evidence="5">Putative intracellular protease/amidase</fullName>
    </submittedName>
</protein>
<gene>
    <name evidence="5" type="ORF">EDD54_2715</name>
</gene>
<dbReference type="GO" id="GO:0006508">
    <property type="term" value="P:proteolysis"/>
    <property type="evidence" value="ECO:0007669"/>
    <property type="project" value="UniProtKB-KW"/>
</dbReference>
<keyword evidence="1" id="KW-0346">Stress response</keyword>
<keyword evidence="5" id="KW-0378">Hydrolase</keyword>
<dbReference type="RefSeq" id="WP_126539999.1">
    <property type="nucleotide sequence ID" value="NZ_BSPM01000002.1"/>
</dbReference>
<keyword evidence="6" id="KW-1185">Reference proteome</keyword>
<dbReference type="InterPro" id="IPR002818">
    <property type="entry name" value="DJ-1/PfpI"/>
</dbReference>
<dbReference type="EMBL" id="SNXY01000008">
    <property type="protein sequence ID" value="TDP84112.1"/>
    <property type="molecule type" value="Genomic_DNA"/>
</dbReference>
<comment type="similarity">
    <text evidence="3">Belongs to the peptidase C56 family. HSP31-like subfamily.</text>
</comment>
<dbReference type="Gene3D" id="3.40.50.880">
    <property type="match status" value="1"/>
</dbReference>
<evidence type="ECO:0000259" key="4">
    <source>
        <dbReference type="Pfam" id="PF01965"/>
    </source>
</evidence>
<dbReference type="AlphaFoldDB" id="A0A4R6RDA2"/>
<organism evidence="5 6">
    <name type="scientific">Oharaeibacter diazotrophicus</name>
    <dbReference type="NCBI Taxonomy" id="1920512"/>
    <lineage>
        <taxon>Bacteria</taxon>
        <taxon>Pseudomonadati</taxon>
        <taxon>Pseudomonadota</taxon>
        <taxon>Alphaproteobacteria</taxon>
        <taxon>Hyphomicrobiales</taxon>
        <taxon>Pleomorphomonadaceae</taxon>
        <taxon>Oharaeibacter</taxon>
    </lineage>
</organism>
<dbReference type="GO" id="GO:0008233">
    <property type="term" value="F:peptidase activity"/>
    <property type="evidence" value="ECO:0007669"/>
    <property type="project" value="UniProtKB-KW"/>
</dbReference>
<comment type="caution">
    <text evidence="5">The sequence shown here is derived from an EMBL/GenBank/DDBJ whole genome shotgun (WGS) entry which is preliminary data.</text>
</comment>
<evidence type="ECO:0000313" key="5">
    <source>
        <dbReference type="EMBL" id="TDP84112.1"/>
    </source>
</evidence>
<feature type="domain" description="DJ-1/PfpI" evidence="4">
    <location>
        <begin position="27"/>
        <end position="224"/>
    </location>
</feature>
<evidence type="ECO:0000313" key="6">
    <source>
        <dbReference type="Proteomes" id="UP000294547"/>
    </source>
</evidence>
<evidence type="ECO:0000256" key="1">
    <source>
        <dbReference type="ARBA" id="ARBA00023016"/>
    </source>
</evidence>
<dbReference type="GO" id="GO:0005737">
    <property type="term" value="C:cytoplasm"/>
    <property type="evidence" value="ECO:0007669"/>
    <property type="project" value="TreeGrafter"/>
</dbReference>
<name>A0A4R6RDA2_9HYPH</name>
<accession>A0A4R6RDA2</accession>
<dbReference type="OrthoDB" id="9792284at2"/>
<dbReference type="InterPro" id="IPR029062">
    <property type="entry name" value="Class_I_gatase-like"/>
</dbReference>
<dbReference type="SUPFAM" id="SSF52317">
    <property type="entry name" value="Class I glutamine amidotransferase-like"/>
    <property type="match status" value="1"/>
</dbReference>